<gene>
    <name evidence="1" type="ORF">Ae201684_013833</name>
</gene>
<sequence>MQASIESRKSPLKHSLSAAQNHLLSTFNNDSSFFSQGPGYEPARVEKLKHCCKRVRIWKKQIANPLVALKARSSNLGKKERRIHIAVLLNLILDTLEQCIVHFDDILTVETIPEYFANSIIQKANGRKTGVDQVQSTLASMTHMTTHPLVRAFADLCGIDTDFNPPEKSIMFLRCIEKVYQVKVRDKGAYEDITSITCVVFHNIALTQAAAKNVVRELFGEPDPYWAFQYLDPSCSELKVARQWPPTAEAELLESVDRQCSSTRGVRKIDGDSFLNLLLETWNRRAIELYRALDIAADEEDSASSKRLRESIEKCAKGKQVLPLEPFEIAAFGRLLDDFWLAEIPWTDPIVQNDYLSGFTRPLGHIRELFHTFRANSPHELWESWEWDNDWEWTGLELAQSTPPQPFESGQLNLNHFGLGDRGVQKMGQYLDQMSRRSLKTLLLHDNIVADKGCASVMHAITNSQHGLVCLDLSQNRIHANGAQALAEALQSPSCKLQSLLLAKNHLGDVVAKKLITAIAKNTTLRTLDLAENQLTTCGHALAHLLRSHPRLRHFDLSWNLLRGKQATTVASAVGDNNGLELLNVSYNAFGEDGLVALIQALRRNTALRVLNVAHNSIHTIREINQVTKTLRSNLSLQTLVLNGNSFGDDIIKALDEINQESLAHRTGQSALAIELDGCTLTTASTYLLPKASEDEGEEERPQTS</sequence>
<dbReference type="Pfam" id="PF13516">
    <property type="entry name" value="LRR_6"/>
    <property type="match status" value="3"/>
</dbReference>
<dbReference type="VEuPathDB" id="FungiDB:AeMF1_017246"/>
<dbReference type="InterPro" id="IPR001611">
    <property type="entry name" value="Leu-rich_rpt"/>
</dbReference>
<reference evidence="1 2" key="1">
    <citation type="submission" date="2019-07" db="EMBL/GenBank/DDBJ databases">
        <title>Genomics analysis of Aphanomyces spp. identifies a new class of oomycete effector associated with host adaptation.</title>
        <authorList>
            <person name="Gaulin E."/>
        </authorList>
    </citation>
    <scope>NUCLEOTIDE SEQUENCE [LARGE SCALE GENOMIC DNA]</scope>
    <source>
        <strain evidence="1 2">ATCC 201684</strain>
    </source>
</reference>
<organism evidence="1 2">
    <name type="scientific">Aphanomyces euteiches</name>
    <dbReference type="NCBI Taxonomy" id="100861"/>
    <lineage>
        <taxon>Eukaryota</taxon>
        <taxon>Sar</taxon>
        <taxon>Stramenopiles</taxon>
        <taxon>Oomycota</taxon>
        <taxon>Saprolegniomycetes</taxon>
        <taxon>Saprolegniales</taxon>
        <taxon>Verrucalvaceae</taxon>
        <taxon>Aphanomyces</taxon>
    </lineage>
</organism>
<protein>
    <submittedName>
        <fullName evidence="1">Uncharacterized protein</fullName>
    </submittedName>
</protein>
<proteinExistence type="predicted"/>
<evidence type="ECO:0000313" key="1">
    <source>
        <dbReference type="EMBL" id="KAF0728282.1"/>
    </source>
</evidence>
<name>A0A6G0WLR8_9STRA</name>
<comment type="caution">
    <text evidence="1">The sequence shown here is derived from an EMBL/GenBank/DDBJ whole genome shotgun (WGS) entry which is preliminary data.</text>
</comment>
<dbReference type="PANTHER" id="PTHR24114:SF2">
    <property type="entry name" value="F-BOX DOMAIN-CONTAINING PROTEIN-RELATED"/>
    <property type="match status" value="1"/>
</dbReference>
<dbReference type="EMBL" id="VJMJ01000179">
    <property type="protein sequence ID" value="KAF0728282.1"/>
    <property type="molecule type" value="Genomic_DNA"/>
</dbReference>
<dbReference type="AlphaFoldDB" id="A0A6G0WLR8"/>
<dbReference type="Proteomes" id="UP000481153">
    <property type="component" value="Unassembled WGS sequence"/>
</dbReference>
<accession>A0A6G0WLR8</accession>
<dbReference type="SMART" id="SM00368">
    <property type="entry name" value="LRR_RI"/>
    <property type="match status" value="7"/>
</dbReference>
<keyword evidence="2" id="KW-1185">Reference proteome</keyword>
<dbReference type="Gene3D" id="3.80.10.10">
    <property type="entry name" value="Ribonuclease Inhibitor"/>
    <property type="match status" value="2"/>
</dbReference>
<dbReference type="InterPro" id="IPR052394">
    <property type="entry name" value="LRR-containing"/>
</dbReference>
<dbReference type="InterPro" id="IPR032675">
    <property type="entry name" value="LRR_dom_sf"/>
</dbReference>
<dbReference type="SUPFAM" id="SSF52047">
    <property type="entry name" value="RNI-like"/>
    <property type="match status" value="1"/>
</dbReference>
<dbReference type="PANTHER" id="PTHR24114">
    <property type="entry name" value="LEUCINE RICH REPEAT FAMILY PROTEIN"/>
    <property type="match status" value="1"/>
</dbReference>
<evidence type="ECO:0000313" key="2">
    <source>
        <dbReference type="Proteomes" id="UP000481153"/>
    </source>
</evidence>